<gene>
    <name evidence="1" type="ORF">BD847_3896</name>
</gene>
<protein>
    <submittedName>
        <fullName evidence="1">CDP-glycerol:poly(Glycerophosphate) glycerophosphotransferase</fullName>
    </submittedName>
</protein>
<organism evidence="1 2">
    <name type="scientific">Flavobacterium cutihirudinis</name>
    <dbReference type="NCBI Taxonomy" id="1265740"/>
    <lineage>
        <taxon>Bacteria</taxon>
        <taxon>Pseudomonadati</taxon>
        <taxon>Bacteroidota</taxon>
        <taxon>Flavobacteriia</taxon>
        <taxon>Flavobacteriales</taxon>
        <taxon>Flavobacteriaceae</taxon>
        <taxon>Flavobacterium</taxon>
    </lineage>
</organism>
<keyword evidence="1" id="KW-0808">Transferase</keyword>
<proteinExistence type="predicted"/>
<accession>A0A3D9FK99</accession>
<name>A0A3D9FK99_9FLAO</name>
<dbReference type="SUPFAM" id="SSF53756">
    <property type="entry name" value="UDP-Glycosyltransferase/glycogen phosphorylase"/>
    <property type="match status" value="1"/>
</dbReference>
<evidence type="ECO:0000313" key="1">
    <source>
        <dbReference type="EMBL" id="RED19609.1"/>
    </source>
</evidence>
<dbReference type="GO" id="GO:0016020">
    <property type="term" value="C:membrane"/>
    <property type="evidence" value="ECO:0007669"/>
    <property type="project" value="InterPro"/>
</dbReference>
<dbReference type="EMBL" id="QRDQ01000012">
    <property type="protein sequence ID" value="RED19609.1"/>
    <property type="molecule type" value="Genomic_DNA"/>
</dbReference>
<dbReference type="RefSeq" id="WP_115889837.1">
    <property type="nucleotide sequence ID" value="NZ_QRDQ01000012.1"/>
</dbReference>
<evidence type="ECO:0000313" key="2">
    <source>
        <dbReference type="Proteomes" id="UP000257004"/>
    </source>
</evidence>
<comment type="caution">
    <text evidence="1">The sequence shown here is derived from an EMBL/GenBank/DDBJ whole genome shotgun (WGS) entry which is preliminary data.</text>
</comment>
<dbReference type="Gene3D" id="3.40.50.12580">
    <property type="match status" value="1"/>
</dbReference>
<reference evidence="1 2" key="1">
    <citation type="submission" date="2018-07" db="EMBL/GenBank/DDBJ databases">
        <title>Genomic Encyclopedia of Archaeal and Bacterial Type Strains, Phase II (KMG-II): from individual species to whole genera.</title>
        <authorList>
            <person name="Goeker M."/>
        </authorList>
    </citation>
    <scope>NUCLEOTIDE SEQUENCE [LARGE SCALE GENOMIC DNA]</scope>
    <source>
        <strain evidence="1 2">DSM 25795</strain>
    </source>
</reference>
<dbReference type="OrthoDB" id="2334812at2"/>
<dbReference type="AlphaFoldDB" id="A0A3D9FK99"/>
<dbReference type="Proteomes" id="UP000257004">
    <property type="component" value="Unassembled WGS sequence"/>
</dbReference>
<sequence length="433" mass="50777">MSALKSFIKKNIPPKILNGLIRLRELYLIKDAPRKHRKALEIVRRKDKLKVVFFLIHDSVWKYDYLYNLMLNDNRYDPLVVVCPYMIYGDKNMIFEMNKNFENFKEKGYVVIKSFDEKTGEWMDVKNEIKPDLVFFTNPHKLTKEIYYIDNFLDTLTCYVPYSFQVSNLYKDQFDQPFHSKIWKQFYETEKHKQIGKKYSFIKGANIVVTGYPGIDSYLENAIKASPWPSSGDKKLKKIIWAPHHTIPGDDSGLGYSSFFELASIMINIAKTYSDKIQIAFKPHPILKSKLYKNESWGKSKTDDYFKVWGTLQNTFIVDSGYSELFQYSDALIHDSGSFTAEYLLLNKPVMFTVKSIDVLCNFNDFGKECLKMHYLGFNDIEIKKFIDNVVIGEKDFMKSEREEFVNQNCLPPNNKTASQNILDYINKEIVNK</sequence>
<dbReference type="Pfam" id="PF04464">
    <property type="entry name" value="Glyphos_transf"/>
    <property type="match status" value="1"/>
</dbReference>
<dbReference type="InterPro" id="IPR007554">
    <property type="entry name" value="Glycerophosphate_synth"/>
</dbReference>
<dbReference type="GO" id="GO:0047355">
    <property type="term" value="F:CDP-glycerol glycerophosphotransferase activity"/>
    <property type="evidence" value="ECO:0007669"/>
    <property type="project" value="InterPro"/>
</dbReference>
<dbReference type="InterPro" id="IPR043148">
    <property type="entry name" value="TagF_C"/>
</dbReference>
<keyword evidence="2" id="KW-1185">Reference proteome</keyword>